<gene>
    <name evidence="2" type="ORF">PVAP13_6KG358406</name>
</gene>
<sequence length="163" mass="17495">DGAALPSVPISTVESRSNDQERPRGGRYFIYRPPQVSDPAGAMGSTVAAPSRAPPLDSRDQNRSRGVPAFQGDGAAINCHGRTPSQARGVARRSTDGRCGRVYWATRAAGRVCWWARIRRPGGGGAPQEWRRAGVGLKRAAARWTHGRVKRHGGHRVAARPAA</sequence>
<organism evidence="2 3">
    <name type="scientific">Panicum virgatum</name>
    <name type="common">Blackwell switchgrass</name>
    <dbReference type="NCBI Taxonomy" id="38727"/>
    <lineage>
        <taxon>Eukaryota</taxon>
        <taxon>Viridiplantae</taxon>
        <taxon>Streptophyta</taxon>
        <taxon>Embryophyta</taxon>
        <taxon>Tracheophyta</taxon>
        <taxon>Spermatophyta</taxon>
        <taxon>Magnoliopsida</taxon>
        <taxon>Liliopsida</taxon>
        <taxon>Poales</taxon>
        <taxon>Poaceae</taxon>
        <taxon>PACMAD clade</taxon>
        <taxon>Panicoideae</taxon>
        <taxon>Panicodae</taxon>
        <taxon>Paniceae</taxon>
        <taxon>Panicinae</taxon>
        <taxon>Panicum</taxon>
        <taxon>Panicum sect. Hiantes</taxon>
    </lineage>
</organism>
<evidence type="ECO:0000313" key="2">
    <source>
        <dbReference type="EMBL" id="KAG2585037.1"/>
    </source>
</evidence>
<feature type="non-terminal residue" evidence="2">
    <location>
        <position position="163"/>
    </location>
</feature>
<feature type="region of interest" description="Disordered" evidence="1">
    <location>
        <begin position="1"/>
        <end position="92"/>
    </location>
</feature>
<protein>
    <submittedName>
        <fullName evidence="2">Uncharacterized protein</fullName>
    </submittedName>
</protein>
<keyword evidence="3" id="KW-1185">Reference proteome</keyword>
<evidence type="ECO:0000313" key="3">
    <source>
        <dbReference type="Proteomes" id="UP000823388"/>
    </source>
</evidence>
<evidence type="ECO:0000256" key="1">
    <source>
        <dbReference type="SAM" id="MobiDB-lite"/>
    </source>
</evidence>
<feature type="non-terminal residue" evidence="2">
    <location>
        <position position="1"/>
    </location>
</feature>
<accession>A0A8T0RGD9</accession>
<name>A0A8T0RGD9_PANVG</name>
<comment type="caution">
    <text evidence="2">The sequence shown here is derived from an EMBL/GenBank/DDBJ whole genome shotgun (WGS) entry which is preliminary data.</text>
</comment>
<dbReference type="Proteomes" id="UP000823388">
    <property type="component" value="Chromosome 6K"/>
</dbReference>
<reference evidence="2" key="1">
    <citation type="submission" date="2020-05" db="EMBL/GenBank/DDBJ databases">
        <title>WGS assembly of Panicum virgatum.</title>
        <authorList>
            <person name="Lovell J.T."/>
            <person name="Jenkins J."/>
            <person name="Shu S."/>
            <person name="Juenger T.E."/>
            <person name="Schmutz J."/>
        </authorList>
    </citation>
    <scope>NUCLEOTIDE SEQUENCE</scope>
    <source>
        <strain evidence="2">AP13</strain>
    </source>
</reference>
<dbReference type="EMBL" id="CM029047">
    <property type="protein sequence ID" value="KAG2585037.1"/>
    <property type="molecule type" value="Genomic_DNA"/>
</dbReference>
<dbReference type="AlphaFoldDB" id="A0A8T0RGD9"/>
<proteinExistence type="predicted"/>